<dbReference type="EMBL" id="JACXAD010000003">
    <property type="protein sequence ID" value="MBD2766996.1"/>
    <property type="molecule type" value="Genomic_DNA"/>
</dbReference>
<name>A0A927BAQ2_9BACT</name>
<feature type="signal peptide" evidence="1">
    <location>
        <begin position="1"/>
        <end position="18"/>
    </location>
</feature>
<dbReference type="RefSeq" id="WP_191003827.1">
    <property type="nucleotide sequence ID" value="NZ_JACXAD010000003.1"/>
</dbReference>
<dbReference type="Proteomes" id="UP000612233">
    <property type="component" value="Unassembled WGS sequence"/>
</dbReference>
<comment type="caution">
    <text evidence="2">The sequence shown here is derived from an EMBL/GenBank/DDBJ whole genome shotgun (WGS) entry which is preliminary data.</text>
</comment>
<dbReference type="InterPro" id="IPR013783">
    <property type="entry name" value="Ig-like_fold"/>
</dbReference>
<keyword evidence="3" id="KW-1185">Reference proteome</keyword>
<accession>A0A927BAQ2</accession>
<feature type="chain" id="PRO_5037978189" description="Fibronectin type-III domain-containing protein" evidence="1">
    <location>
        <begin position="19"/>
        <end position="752"/>
    </location>
</feature>
<evidence type="ECO:0000256" key="1">
    <source>
        <dbReference type="SAM" id="SignalP"/>
    </source>
</evidence>
<protein>
    <recommendedName>
        <fullName evidence="4">Fibronectin type-III domain-containing protein</fullName>
    </recommendedName>
</protein>
<dbReference type="Gene3D" id="2.60.40.10">
    <property type="entry name" value="Immunoglobulins"/>
    <property type="match status" value="2"/>
</dbReference>
<dbReference type="AlphaFoldDB" id="A0A927BAQ2"/>
<reference evidence="2" key="1">
    <citation type="submission" date="2020-09" db="EMBL/GenBank/DDBJ databases">
        <authorList>
            <person name="Kim M.K."/>
        </authorList>
    </citation>
    <scope>NUCLEOTIDE SEQUENCE</scope>
    <source>
        <strain evidence="2">BT664</strain>
    </source>
</reference>
<organism evidence="2 3">
    <name type="scientific">Hymenobacter montanus</name>
    <dbReference type="NCBI Taxonomy" id="2771359"/>
    <lineage>
        <taxon>Bacteria</taxon>
        <taxon>Pseudomonadati</taxon>
        <taxon>Bacteroidota</taxon>
        <taxon>Cytophagia</taxon>
        <taxon>Cytophagales</taxon>
        <taxon>Hymenobacteraceae</taxon>
        <taxon>Hymenobacter</taxon>
    </lineage>
</organism>
<keyword evidence="1" id="KW-0732">Signal</keyword>
<sequence length="752" mass="80937">MWATLMLGLFLVIWPAKAQTLANMAVRANAVVQKSPARITLTWTADANAIEYKVFRKLKADNTSAFAWLSTLTTDAATVVSYNDNTVSVGVAYEYKIQKTTANPNASGEGYVLAGIEVPATEYRGKLVLLVRDTHAAALAPELSRLEQDLVGDGWQVIRHDVGNNQTPPQVRALIQADYRAAPAQVRAVLLLGNVPVPYSGNFTADGHDDHIGAWAADGYYGDVDGNWTDVSVNNPSASRAANRNVPGDGKFDQSTLASDLELEVGRVDLSDLPAFAASEVELLRRYLNKDHQYRHKVFSVAERGLIDNNFGTAGGFANNGWRNFSALLGAAQTSDADYFSTLRTQDHLWAYGCGGGSYTGAGGVGSTDDFANGPVKCVFNMFFGSYFGDWDSQNNFLRACIAAEGYTLTDCSAGVGNYHFHHMALGETIGYGARLSQNNSGGYAANIARSMHMGLMGDPTLRLHPVRPVTNLAIAPSPALPTITWTASPEAGLGYYVYRAASMSAPFTRLTPEPLTATSFTDPVPLAGTSVYMVRAVRLQNSASGSYVNLSQGVFGSFTNPGSPLSAGLNRFTAQREGADALLSWTTSGEKNPRGFRVEVSTEGRYYRPLGFVAAEAGDPRSGTYSFRDAEPAKTGTRYYQLRQENTDGTSQYYAPQAVFFSPATEPLSAYPTRFGASQPLTVELTLGVPATVRLHLRDAVGRTCWQASYSAHAGLNRWVVSPTTGPAGTYLLVVDPGVGMSVVHQRVVRE</sequence>
<evidence type="ECO:0000313" key="2">
    <source>
        <dbReference type="EMBL" id="MBD2766996.1"/>
    </source>
</evidence>
<evidence type="ECO:0008006" key="4">
    <source>
        <dbReference type="Google" id="ProtNLM"/>
    </source>
</evidence>
<gene>
    <name evidence="2" type="ORF">IC235_03700</name>
</gene>
<evidence type="ECO:0000313" key="3">
    <source>
        <dbReference type="Proteomes" id="UP000612233"/>
    </source>
</evidence>
<proteinExistence type="predicted"/>